<organism evidence="2 3">
    <name type="scientific">Lachancea mirantina</name>
    <dbReference type="NCBI Taxonomy" id="1230905"/>
    <lineage>
        <taxon>Eukaryota</taxon>
        <taxon>Fungi</taxon>
        <taxon>Dikarya</taxon>
        <taxon>Ascomycota</taxon>
        <taxon>Saccharomycotina</taxon>
        <taxon>Saccharomycetes</taxon>
        <taxon>Saccharomycetales</taxon>
        <taxon>Saccharomycetaceae</taxon>
        <taxon>Lachancea</taxon>
    </lineage>
</organism>
<dbReference type="EMBL" id="LT598465">
    <property type="protein sequence ID" value="SCU93429.1"/>
    <property type="molecule type" value="Genomic_DNA"/>
</dbReference>
<dbReference type="Proteomes" id="UP000191024">
    <property type="component" value="Chromosome E"/>
</dbReference>
<gene>
    <name evidence="2" type="ORF">LAMI_0E14334G</name>
</gene>
<evidence type="ECO:0000256" key="1">
    <source>
        <dbReference type="SAM" id="Phobius"/>
    </source>
</evidence>
<reference evidence="2 3" key="1">
    <citation type="submission" date="2016-03" db="EMBL/GenBank/DDBJ databases">
        <authorList>
            <person name="Devillers H."/>
        </authorList>
    </citation>
    <scope>NUCLEOTIDE SEQUENCE [LARGE SCALE GENOMIC DNA]</scope>
    <source>
        <strain evidence="2">CBS 11717</strain>
    </source>
</reference>
<proteinExistence type="predicted"/>
<protein>
    <submittedName>
        <fullName evidence="2">LAMI_0E14334g1_1</fullName>
    </submittedName>
</protein>
<keyword evidence="3" id="KW-1185">Reference proteome</keyword>
<feature type="transmembrane region" description="Helical" evidence="1">
    <location>
        <begin position="12"/>
        <end position="31"/>
    </location>
</feature>
<accession>A0A1G4JRI5</accession>
<keyword evidence="1" id="KW-1133">Transmembrane helix</keyword>
<sequence length="103" mass="11526">MSANPFQNIGKNAAYLCGFAILSVLAVKAAIRGRRDAQFDRFGEKSQGRDDYYKNLANVRPGFPISQADDGSGRKSDFQGSGLSYLSRKRGDKLGFWDRRRDE</sequence>
<name>A0A1G4JRI5_9SACH</name>
<dbReference type="OrthoDB" id="3999982at2759"/>
<keyword evidence="1" id="KW-0472">Membrane</keyword>
<keyword evidence="1" id="KW-0812">Transmembrane</keyword>
<dbReference type="AlphaFoldDB" id="A0A1G4JRI5"/>
<evidence type="ECO:0000313" key="2">
    <source>
        <dbReference type="EMBL" id="SCU93429.1"/>
    </source>
</evidence>
<evidence type="ECO:0000313" key="3">
    <source>
        <dbReference type="Proteomes" id="UP000191024"/>
    </source>
</evidence>